<accession>A0ABV9K9F5</accession>
<dbReference type="PANTHER" id="PTHR43300">
    <property type="entry name" value="ACETYLTRANSFERASE"/>
    <property type="match status" value="1"/>
</dbReference>
<evidence type="ECO:0000313" key="3">
    <source>
        <dbReference type="Proteomes" id="UP001596020"/>
    </source>
</evidence>
<comment type="caution">
    <text evidence="2">The sequence shown here is derived from an EMBL/GenBank/DDBJ whole genome shotgun (WGS) entry which is preliminary data.</text>
</comment>
<protein>
    <submittedName>
        <fullName evidence="2">DapH/DapD/GlmU-related protein</fullName>
    </submittedName>
</protein>
<dbReference type="Proteomes" id="UP001596020">
    <property type="component" value="Unassembled WGS sequence"/>
</dbReference>
<dbReference type="InterPro" id="IPR011004">
    <property type="entry name" value="Trimer_LpxA-like_sf"/>
</dbReference>
<organism evidence="2 3">
    <name type="scientific">Falsiporphyromonas endometrii</name>
    <dbReference type="NCBI Taxonomy" id="1387297"/>
    <lineage>
        <taxon>Bacteria</taxon>
        <taxon>Pseudomonadati</taxon>
        <taxon>Bacteroidota</taxon>
        <taxon>Bacteroidia</taxon>
        <taxon>Bacteroidales</taxon>
        <taxon>Porphyromonadaceae</taxon>
        <taxon>Falsiporphyromonas</taxon>
    </lineage>
</organism>
<evidence type="ECO:0000256" key="1">
    <source>
        <dbReference type="ARBA" id="ARBA00007274"/>
    </source>
</evidence>
<dbReference type="SUPFAM" id="SSF51161">
    <property type="entry name" value="Trimeric LpxA-like enzymes"/>
    <property type="match status" value="1"/>
</dbReference>
<sequence>MKTFIDPSSIVEPGAIVGDNTYIWHFCHIMPGAMIGNRCSLGQNVVMMPDSVLGDGCRVQNNVTLYTGVHCEKDVFLGPSCVFTNVINPRAFISRKHEYRSTIIKQGASIGANVTTLCGVVIGEYAMIGAGSVVIRNVPAFALMVGNPARQIGWVSKAGHKLTFDVAGIAHCPIEGDRYILRNGCVIASDSEE</sequence>
<keyword evidence="3" id="KW-1185">Reference proteome</keyword>
<gene>
    <name evidence="2" type="ORF">ACFO3G_09545</name>
</gene>
<dbReference type="InterPro" id="IPR001451">
    <property type="entry name" value="Hexapep"/>
</dbReference>
<name>A0ABV9K9F5_9PORP</name>
<dbReference type="InterPro" id="IPR050179">
    <property type="entry name" value="Trans_hexapeptide_repeat"/>
</dbReference>
<reference evidence="3" key="1">
    <citation type="journal article" date="2019" name="Int. J. Syst. Evol. Microbiol.">
        <title>The Global Catalogue of Microorganisms (GCM) 10K type strain sequencing project: providing services to taxonomists for standard genome sequencing and annotation.</title>
        <authorList>
            <consortium name="The Broad Institute Genomics Platform"/>
            <consortium name="The Broad Institute Genome Sequencing Center for Infectious Disease"/>
            <person name="Wu L."/>
            <person name="Ma J."/>
        </authorList>
    </citation>
    <scope>NUCLEOTIDE SEQUENCE [LARGE SCALE GENOMIC DNA]</scope>
    <source>
        <strain evidence="3">CGMCC 4.7357</strain>
    </source>
</reference>
<dbReference type="EMBL" id="JBHSGO010000216">
    <property type="protein sequence ID" value="MFC4666835.1"/>
    <property type="molecule type" value="Genomic_DNA"/>
</dbReference>
<dbReference type="CDD" id="cd03358">
    <property type="entry name" value="LbH_WxcM_N_like"/>
    <property type="match status" value="1"/>
</dbReference>
<dbReference type="RefSeq" id="WP_380080287.1">
    <property type="nucleotide sequence ID" value="NZ_JBHSGO010000216.1"/>
</dbReference>
<dbReference type="PANTHER" id="PTHR43300:SF4">
    <property type="entry name" value="ACYL-[ACYL-CARRIER-PROTEIN]--UDP-N-ACETYLGLUCOSAMINE O-ACYLTRANSFERASE"/>
    <property type="match status" value="1"/>
</dbReference>
<proteinExistence type="inferred from homology"/>
<dbReference type="Gene3D" id="2.160.10.10">
    <property type="entry name" value="Hexapeptide repeat proteins"/>
    <property type="match status" value="1"/>
</dbReference>
<dbReference type="Pfam" id="PF00132">
    <property type="entry name" value="Hexapep"/>
    <property type="match status" value="2"/>
</dbReference>
<comment type="similarity">
    <text evidence="1">Belongs to the transferase hexapeptide repeat family.</text>
</comment>
<evidence type="ECO:0000313" key="2">
    <source>
        <dbReference type="EMBL" id="MFC4666835.1"/>
    </source>
</evidence>